<feature type="region of interest" description="Disordered" evidence="8">
    <location>
        <begin position="1"/>
        <end position="39"/>
    </location>
</feature>
<proteinExistence type="inferred from homology"/>
<feature type="region of interest" description="Disordered" evidence="8">
    <location>
        <begin position="66"/>
        <end position="88"/>
    </location>
</feature>
<dbReference type="Gene3D" id="2.40.128.260">
    <property type="entry name" value="Type IV secretion system, VirB10/TraB/TrbI"/>
    <property type="match status" value="1"/>
</dbReference>
<organism evidence="9 10">
    <name type="scientific">Caldimonas mangrovi</name>
    <dbReference type="NCBI Taxonomy" id="2944811"/>
    <lineage>
        <taxon>Bacteria</taxon>
        <taxon>Pseudomonadati</taxon>
        <taxon>Pseudomonadota</taxon>
        <taxon>Betaproteobacteria</taxon>
        <taxon>Burkholderiales</taxon>
        <taxon>Sphaerotilaceae</taxon>
        <taxon>Caldimonas</taxon>
    </lineage>
</organism>
<dbReference type="RefSeq" id="WP_251780895.1">
    <property type="nucleotide sequence ID" value="NZ_JAMKFE010000019.1"/>
</dbReference>
<evidence type="ECO:0000256" key="2">
    <source>
        <dbReference type="ARBA" id="ARBA00004496"/>
    </source>
</evidence>
<dbReference type="InterPro" id="IPR042217">
    <property type="entry name" value="T4SS_VirB10/TrbI"/>
</dbReference>
<feature type="compositionally biased region" description="Basic and acidic residues" evidence="8">
    <location>
        <begin position="160"/>
        <end position="171"/>
    </location>
</feature>
<dbReference type="InterPro" id="IPR005398">
    <property type="entry name" value="Tubby_N"/>
</dbReference>
<dbReference type="Proteomes" id="UP001165541">
    <property type="component" value="Unassembled WGS sequence"/>
</dbReference>
<keyword evidence="6" id="KW-1133">Transmembrane helix</keyword>
<feature type="region of interest" description="Disordered" evidence="8">
    <location>
        <begin position="257"/>
        <end position="278"/>
    </location>
</feature>
<comment type="caution">
    <text evidence="9">The sequence shown here is derived from an EMBL/GenBank/DDBJ whole genome shotgun (WGS) entry which is preliminary data.</text>
</comment>
<feature type="compositionally biased region" description="Basic and acidic residues" evidence="8">
    <location>
        <begin position="101"/>
        <end position="121"/>
    </location>
</feature>
<dbReference type="CDD" id="cd16429">
    <property type="entry name" value="VirB10"/>
    <property type="match status" value="1"/>
</dbReference>
<dbReference type="InterPro" id="IPR005498">
    <property type="entry name" value="T4SS_VirB10/TraB/TrbI"/>
</dbReference>
<feature type="compositionally biased region" description="Low complexity" evidence="8">
    <location>
        <begin position="177"/>
        <end position="201"/>
    </location>
</feature>
<dbReference type="Pfam" id="PF03743">
    <property type="entry name" value="TrbI"/>
    <property type="match status" value="1"/>
</dbReference>
<evidence type="ECO:0000256" key="8">
    <source>
        <dbReference type="SAM" id="MobiDB-lite"/>
    </source>
</evidence>
<keyword evidence="7" id="KW-0472">Membrane</keyword>
<feature type="compositionally biased region" description="Low complexity" evidence="8">
    <location>
        <begin position="66"/>
        <end position="80"/>
    </location>
</feature>
<feature type="region of interest" description="Disordered" evidence="8">
    <location>
        <begin position="160"/>
        <end position="202"/>
    </location>
</feature>
<evidence type="ECO:0000256" key="4">
    <source>
        <dbReference type="ARBA" id="ARBA00022490"/>
    </source>
</evidence>
<dbReference type="PRINTS" id="PR01574">
    <property type="entry name" value="TUBBYPROTEIN"/>
</dbReference>
<comment type="subcellular location">
    <subcellularLocation>
        <location evidence="2">Cytoplasm</location>
    </subcellularLocation>
    <subcellularLocation>
        <location evidence="1">Membrane</location>
        <topology evidence="1">Single-pass membrane protein</topology>
    </subcellularLocation>
</comment>
<evidence type="ECO:0000313" key="9">
    <source>
        <dbReference type="EMBL" id="MCM5682418.1"/>
    </source>
</evidence>
<keyword evidence="4" id="KW-0963">Cytoplasm</keyword>
<reference evidence="9" key="1">
    <citation type="submission" date="2022-05" db="EMBL/GenBank/DDBJ databases">
        <title>Schlegelella sp. nov., isolated from mangrove soil.</title>
        <authorList>
            <person name="Liu Y."/>
            <person name="Ge X."/>
            <person name="Liu W."/>
        </authorList>
    </citation>
    <scope>NUCLEOTIDE SEQUENCE</scope>
    <source>
        <strain evidence="9">S2-27</strain>
    </source>
</reference>
<feature type="region of interest" description="Disordered" evidence="8">
    <location>
        <begin position="101"/>
        <end position="142"/>
    </location>
</feature>
<evidence type="ECO:0000256" key="5">
    <source>
        <dbReference type="ARBA" id="ARBA00022692"/>
    </source>
</evidence>
<keyword evidence="10" id="KW-1185">Reference proteome</keyword>
<keyword evidence="5" id="KW-0812">Transmembrane</keyword>
<sequence length="487" mass="50767">MNRDDDAPGTNPGPDSTISKYANEADGPGQPDEQASPHGKRAVLVAAALGGLVLGGLLVDSLISASAPAPAPAKETANAPVPQDPFVDFEERQRLEAARLEAERQRRLAEQKNRGEPEVRASFDAPPPPRERTPEEEARDEARLEDLKRALAAVSSKDMVIEGREPKDDAGTGKSMAVAPARAANGKPAAAQAGADGAPSAESTLARLRQALDRAKGGGGAGGYVSTVADAANDLGRGAGGNAVQFARDLRGSSAASAVVGQSASMRREQGEGPRPGEYLVPVGSVMSAVLDMEVNSDWEGRWRAMITRDIYDIDQDVILIPKGTRVLGTSVKPKPVNEAINERMALTAQWLVLPNGARIDLSRSSMLDAGGVAAIEGDVNRHFLAMLGGVVAYGVIGGLGAAEAARRADRDPAVAAAGIISGGRSAGAEIASGLSDIGKRIAARYLNLVPTITLKPGTPMNVFLDDEMYLKPWAPIDEFSTAMSPR</sequence>
<evidence type="ECO:0000256" key="3">
    <source>
        <dbReference type="ARBA" id="ARBA00010265"/>
    </source>
</evidence>
<protein>
    <submittedName>
        <fullName evidence="9">TrbI/VirB10 family protein</fullName>
    </submittedName>
</protein>
<feature type="compositionally biased region" description="Basic and acidic residues" evidence="8">
    <location>
        <begin position="129"/>
        <end position="142"/>
    </location>
</feature>
<evidence type="ECO:0000256" key="6">
    <source>
        <dbReference type="ARBA" id="ARBA00022989"/>
    </source>
</evidence>
<name>A0ABT0YUI8_9BURK</name>
<evidence type="ECO:0000313" key="10">
    <source>
        <dbReference type="Proteomes" id="UP001165541"/>
    </source>
</evidence>
<comment type="similarity">
    <text evidence="3">Belongs to the TrbI/VirB10 family.</text>
</comment>
<evidence type="ECO:0000256" key="1">
    <source>
        <dbReference type="ARBA" id="ARBA00004167"/>
    </source>
</evidence>
<gene>
    <name evidence="9" type="ORF">M8A51_23060</name>
</gene>
<dbReference type="EMBL" id="JAMKFE010000019">
    <property type="protein sequence ID" value="MCM5682418.1"/>
    <property type="molecule type" value="Genomic_DNA"/>
</dbReference>
<evidence type="ECO:0000256" key="7">
    <source>
        <dbReference type="ARBA" id="ARBA00023136"/>
    </source>
</evidence>
<accession>A0ABT0YUI8</accession>